<gene>
    <name evidence="1" type="ORF">M9H77_04996</name>
</gene>
<evidence type="ECO:0000313" key="2">
    <source>
        <dbReference type="Proteomes" id="UP001060085"/>
    </source>
</evidence>
<organism evidence="1 2">
    <name type="scientific">Catharanthus roseus</name>
    <name type="common">Madagascar periwinkle</name>
    <name type="synonym">Vinca rosea</name>
    <dbReference type="NCBI Taxonomy" id="4058"/>
    <lineage>
        <taxon>Eukaryota</taxon>
        <taxon>Viridiplantae</taxon>
        <taxon>Streptophyta</taxon>
        <taxon>Embryophyta</taxon>
        <taxon>Tracheophyta</taxon>
        <taxon>Spermatophyta</taxon>
        <taxon>Magnoliopsida</taxon>
        <taxon>eudicotyledons</taxon>
        <taxon>Gunneridae</taxon>
        <taxon>Pentapetalae</taxon>
        <taxon>asterids</taxon>
        <taxon>lamiids</taxon>
        <taxon>Gentianales</taxon>
        <taxon>Apocynaceae</taxon>
        <taxon>Rauvolfioideae</taxon>
        <taxon>Vinceae</taxon>
        <taxon>Catharanthinae</taxon>
        <taxon>Catharanthus</taxon>
    </lineage>
</organism>
<reference evidence="2" key="1">
    <citation type="journal article" date="2023" name="Nat. Plants">
        <title>Single-cell RNA sequencing provides a high-resolution roadmap for understanding the multicellular compartmentation of specialized metabolism.</title>
        <authorList>
            <person name="Sun S."/>
            <person name="Shen X."/>
            <person name="Li Y."/>
            <person name="Li Y."/>
            <person name="Wang S."/>
            <person name="Li R."/>
            <person name="Zhang H."/>
            <person name="Shen G."/>
            <person name="Guo B."/>
            <person name="Wei J."/>
            <person name="Xu J."/>
            <person name="St-Pierre B."/>
            <person name="Chen S."/>
            <person name="Sun C."/>
        </authorList>
    </citation>
    <scope>NUCLEOTIDE SEQUENCE [LARGE SCALE GENOMIC DNA]</scope>
</reference>
<dbReference type="Proteomes" id="UP001060085">
    <property type="component" value="Linkage Group LG01"/>
</dbReference>
<name>A0ACC0CFN1_CATRO</name>
<evidence type="ECO:0000313" key="1">
    <source>
        <dbReference type="EMBL" id="KAI5683768.1"/>
    </source>
</evidence>
<proteinExistence type="predicted"/>
<protein>
    <submittedName>
        <fullName evidence="1">Uncharacterized protein</fullName>
    </submittedName>
</protein>
<accession>A0ACC0CFN1</accession>
<comment type="caution">
    <text evidence="1">The sequence shown here is derived from an EMBL/GenBank/DDBJ whole genome shotgun (WGS) entry which is preliminary data.</text>
</comment>
<dbReference type="EMBL" id="CM044701">
    <property type="protein sequence ID" value="KAI5683768.1"/>
    <property type="molecule type" value="Genomic_DNA"/>
</dbReference>
<sequence length="132" mass="15540">MYFEVLCVFLTLLHQMFLMNRFFILVALFIWVQTSIGFLILKPLIMEKYFWETIKFVTSKGRRNLISLGIFYSNCYSYKFENEILRVCKGSLVILKGFKQNSLYTLLGKTIVNHVHSLQKLFLKSPCYGIEG</sequence>
<keyword evidence="2" id="KW-1185">Reference proteome</keyword>